<dbReference type="Gene3D" id="2.30.30.40">
    <property type="entry name" value="SH3 Domains"/>
    <property type="match status" value="1"/>
</dbReference>
<dbReference type="PANTHER" id="PTHR22617">
    <property type="entry name" value="CHEMOTAXIS SENSOR HISTIDINE KINASE-RELATED"/>
    <property type="match status" value="1"/>
</dbReference>
<dbReference type="GO" id="GO:0006935">
    <property type="term" value="P:chemotaxis"/>
    <property type="evidence" value="ECO:0007669"/>
    <property type="project" value="InterPro"/>
</dbReference>
<dbReference type="InterPro" id="IPR002545">
    <property type="entry name" value="CheW-lke_dom"/>
</dbReference>
<accession>A0A6N6VW30</accession>
<evidence type="ECO:0000313" key="2">
    <source>
        <dbReference type="EMBL" id="KAB8039637.1"/>
    </source>
</evidence>
<dbReference type="SMART" id="SM00260">
    <property type="entry name" value="CheW"/>
    <property type="match status" value="1"/>
</dbReference>
<evidence type="ECO:0000259" key="1">
    <source>
        <dbReference type="PROSITE" id="PS50851"/>
    </source>
</evidence>
<comment type="caution">
    <text evidence="2">The sequence shown here is derived from an EMBL/GenBank/DDBJ whole genome shotgun (WGS) entry which is preliminary data.</text>
</comment>
<evidence type="ECO:0000313" key="3">
    <source>
        <dbReference type="Proteomes" id="UP000437748"/>
    </source>
</evidence>
<dbReference type="PANTHER" id="PTHR22617:SF23">
    <property type="entry name" value="CHEMOTAXIS PROTEIN CHEW"/>
    <property type="match status" value="1"/>
</dbReference>
<gene>
    <name evidence="2" type="ORF">GCL60_05090</name>
</gene>
<protein>
    <recommendedName>
        <fullName evidence="1">CheW-like domain-containing protein</fullName>
    </recommendedName>
</protein>
<dbReference type="InterPro" id="IPR036061">
    <property type="entry name" value="CheW-like_dom_sf"/>
</dbReference>
<dbReference type="OrthoDB" id="5296502at2"/>
<keyword evidence="3" id="KW-1185">Reference proteome</keyword>
<sequence>MNIEEESKDLYLVFKLNEEIYGTQLLQVREVIESQNPKPIPNTIHSYMGVINVRGEIVGTIDLRIRFGYPVPEIPPKNSAMIIFNTTGGSIAVLTDQLEGVFHLNFMENSQRPKIESKIPNDYILGMHQFNDKIITIIDLHSILDKQEITNLSSIQLSSKDSI</sequence>
<dbReference type="AlphaFoldDB" id="A0A6N6VW30"/>
<dbReference type="GO" id="GO:0005829">
    <property type="term" value="C:cytosol"/>
    <property type="evidence" value="ECO:0007669"/>
    <property type="project" value="TreeGrafter"/>
</dbReference>
<dbReference type="RefSeq" id="WP_153418972.1">
    <property type="nucleotide sequence ID" value="NZ_WFLM01000002.1"/>
</dbReference>
<dbReference type="SUPFAM" id="SSF50341">
    <property type="entry name" value="CheW-like"/>
    <property type="match status" value="1"/>
</dbReference>
<dbReference type="EMBL" id="WFLM01000002">
    <property type="protein sequence ID" value="KAB8039637.1"/>
    <property type="molecule type" value="Genomic_DNA"/>
</dbReference>
<dbReference type="Gene3D" id="2.40.50.180">
    <property type="entry name" value="CheA-289, Domain 4"/>
    <property type="match status" value="1"/>
</dbReference>
<name>A0A6N6VW30_9BACT</name>
<feature type="domain" description="CheW-like" evidence="1">
    <location>
        <begin position="8"/>
        <end position="149"/>
    </location>
</feature>
<dbReference type="Proteomes" id="UP000437748">
    <property type="component" value="Unassembled WGS sequence"/>
</dbReference>
<proteinExistence type="predicted"/>
<dbReference type="Pfam" id="PF01584">
    <property type="entry name" value="CheW"/>
    <property type="match status" value="1"/>
</dbReference>
<organism evidence="2 3">
    <name type="scientific">Silvanigrella paludirubra</name>
    <dbReference type="NCBI Taxonomy" id="2499159"/>
    <lineage>
        <taxon>Bacteria</taxon>
        <taxon>Pseudomonadati</taxon>
        <taxon>Bdellovibrionota</taxon>
        <taxon>Oligoflexia</taxon>
        <taxon>Silvanigrellales</taxon>
        <taxon>Silvanigrellaceae</taxon>
        <taxon>Silvanigrella</taxon>
    </lineage>
</organism>
<dbReference type="GO" id="GO:0007165">
    <property type="term" value="P:signal transduction"/>
    <property type="evidence" value="ECO:0007669"/>
    <property type="project" value="InterPro"/>
</dbReference>
<reference evidence="2 3" key="1">
    <citation type="submission" date="2019-10" db="EMBL/GenBank/DDBJ databases">
        <title>New species of Slilvanegrellaceae.</title>
        <authorList>
            <person name="Pitt A."/>
            <person name="Hahn M.W."/>
        </authorList>
    </citation>
    <scope>NUCLEOTIDE SEQUENCE [LARGE SCALE GENOMIC DNA]</scope>
    <source>
        <strain evidence="2 3">SP-Ram-0.45-NSY-1</strain>
    </source>
</reference>
<dbReference type="PROSITE" id="PS50851">
    <property type="entry name" value="CHEW"/>
    <property type="match status" value="1"/>
</dbReference>
<dbReference type="InterPro" id="IPR039315">
    <property type="entry name" value="CheW"/>
</dbReference>